<gene>
    <name evidence="10" type="ORF">AJE_11549</name>
</gene>
<keyword evidence="4 8" id="KW-0812">Transmembrane</keyword>
<comment type="subcellular location">
    <subcellularLocation>
        <location evidence="1">Membrane</location>
        <topology evidence="1">Multi-pass membrane protein</topology>
    </subcellularLocation>
</comment>
<feature type="transmembrane region" description="Helical" evidence="8">
    <location>
        <begin position="309"/>
        <end position="327"/>
    </location>
</feature>
<dbReference type="InterPro" id="IPR019879">
    <property type="entry name" value="Ammonium_transptr_marine"/>
</dbReference>
<dbReference type="STRING" id="1129374.AJE_11549"/>
<feature type="transmembrane region" description="Helical" evidence="8">
    <location>
        <begin position="339"/>
        <end position="356"/>
    </location>
</feature>
<evidence type="ECO:0000256" key="2">
    <source>
        <dbReference type="ARBA" id="ARBA00005887"/>
    </source>
</evidence>
<dbReference type="Pfam" id="PF00909">
    <property type="entry name" value="Ammonium_transp"/>
    <property type="match status" value="1"/>
</dbReference>
<keyword evidence="11" id="KW-1185">Reference proteome</keyword>
<dbReference type="PANTHER" id="PTHR11730">
    <property type="entry name" value="AMMONIUM TRANSPORTER"/>
    <property type="match status" value="1"/>
</dbReference>
<evidence type="ECO:0000256" key="8">
    <source>
        <dbReference type="SAM" id="Phobius"/>
    </source>
</evidence>
<accession>H3ZG13</accession>
<dbReference type="InterPro" id="IPR029020">
    <property type="entry name" value="Ammonium/urea_transptr"/>
</dbReference>
<feature type="transmembrane region" description="Helical" evidence="8">
    <location>
        <begin position="362"/>
        <end position="387"/>
    </location>
</feature>
<dbReference type="Gene3D" id="1.10.3430.10">
    <property type="entry name" value="Ammonium transporter AmtB like domains"/>
    <property type="match status" value="1"/>
</dbReference>
<dbReference type="SUPFAM" id="SSF111352">
    <property type="entry name" value="Ammonium transporter"/>
    <property type="match status" value="1"/>
</dbReference>
<dbReference type="PATRIC" id="fig|1129374.4.peg.2294"/>
<dbReference type="EMBL" id="AHTH01000038">
    <property type="protein sequence ID" value="EHR40521.1"/>
    <property type="molecule type" value="Genomic_DNA"/>
</dbReference>
<evidence type="ECO:0000256" key="3">
    <source>
        <dbReference type="ARBA" id="ARBA00022448"/>
    </source>
</evidence>
<organism evidence="10 11">
    <name type="scientific">Alishewanella jeotgali KCTC 22429</name>
    <dbReference type="NCBI Taxonomy" id="1129374"/>
    <lineage>
        <taxon>Bacteria</taxon>
        <taxon>Pseudomonadati</taxon>
        <taxon>Pseudomonadota</taxon>
        <taxon>Gammaproteobacteria</taxon>
        <taxon>Alteromonadales</taxon>
        <taxon>Alteromonadaceae</taxon>
        <taxon>Alishewanella</taxon>
    </lineage>
</organism>
<dbReference type="GO" id="GO:0016020">
    <property type="term" value="C:membrane"/>
    <property type="evidence" value="ECO:0007669"/>
    <property type="project" value="UniProtKB-SubCell"/>
</dbReference>
<dbReference type="AlphaFoldDB" id="H3ZG13"/>
<name>H3ZG13_9ALTE</name>
<evidence type="ECO:0000256" key="5">
    <source>
        <dbReference type="ARBA" id="ARBA00022989"/>
    </source>
</evidence>
<proteinExistence type="inferred from homology"/>
<comment type="similarity">
    <text evidence="2">Belongs to the ammonia transporter channel (TC 1.A.11.2) family.</text>
</comment>
<evidence type="ECO:0000256" key="4">
    <source>
        <dbReference type="ARBA" id="ARBA00022692"/>
    </source>
</evidence>
<dbReference type="Proteomes" id="UP000012046">
    <property type="component" value="Unassembled WGS sequence"/>
</dbReference>
<feature type="transmembrane region" description="Helical" evidence="8">
    <location>
        <begin position="51"/>
        <end position="70"/>
    </location>
</feature>
<feature type="domain" description="Ammonium transporter AmtB-like" evidence="9">
    <location>
        <begin position="17"/>
        <end position="414"/>
    </location>
</feature>
<evidence type="ECO:0000313" key="10">
    <source>
        <dbReference type="EMBL" id="EHR40521.1"/>
    </source>
</evidence>
<keyword evidence="3" id="KW-0813">Transport</keyword>
<comment type="caution">
    <text evidence="10">The sequence shown here is derived from an EMBL/GenBank/DDBJ whole genome shotgun (WGS) entry which is preliminary data.</text>
</comment>
<keyword evidence="5 8" id="KW-1133">Transmembrane helix</keyword>
<evidence type="ECO:0000256" key="7">
    <source>
        <dbReference type="ARBA" id="ARBA00023177"/>
    </source>
</evidence>
<evidence type="ECO:0000313" key="11">
    <source>
        <dbReference type="Proteomes" id="UP000012046"/>
    </source>
</evidence>
<dbReference type="GO" id="GO:0008519">
    <property type="term" value="F:ammonium channel activity"/>
    <property type="evidence" value="ECO:0007669"/>
    <property type="project" value="InterPro"/>
</dbReference>
<sequence length="422" mass="44488">MQEQIYHLQFAMDTFYFLICGVLVMWMAAGFSMLEAGLVRAKNTTEILTKNIALYSIACIMYLICGYYFMYDGGIFLQGIAEIDVDATLASFAEQNEFTGDAVYSGASDFFFQVVFVATAMSIVSGAVAERMKLWAFLAFAVVMTGFIYPMQGSWTWGGKEVFGLYNLGDLGFSDFAGSGIVHMAGAAAALAGVLLLGARKGKYSKDGKINAIPGANMPLAALGTLILWMGWFGFNGGSVLKLGDIANAHSVAVVFLNTNAAAASGVVAALITSVILFRKADLTMALNGALAGLVAITAEPSTPTPLQAAIFGAIAGVLVVASILALDKIKIDDPVGAISVHGVVGLYGLLLVPITNADSSFSGQIIGALTIFGWVFATSLLVWFVLKLVIGIRVSEEAEYEGVDSSECGIEAYPEFVASVK</sequence>
<feature type="transmembrane region" description="Helical" evidence="8">
    <location>
        <begin position="177"/>
        <end position="198"/>
    </location>
</feature>
<dbReference type="RefSeq" id="WP_008951006.1">
    <property type="nucleotide sequence ID" value="NZ_AHTH01000038.1"/>
</dbReference>
<evidence type="ECO:0000256" key="6">
    <source>
        <dbReference type="ARBA" id="ARBA00023136"/>
    </source>
</evidence>
<protein>
    <submittedName>
        <fullName evidence="10">Ammonium transporter</fullName>
    </submittedName>
</protein>
<dbReference type="PANTHER" id="PTHR11730:SF62">
    <property type="entry name" value="AMMONIUM TRANSPORTER SLL1017-RELATED"/>
    <property type="match status" value="1"/>
</dbReference>
<dbReference type="PROSITE" id="PS01219">
    <property type="entry name" value="AMMONIUM_TRANSP"/>
    <property type="match status" value="1"/>
</dbReference>
<feature type="transmembrane region" description="Helical" evidence="8">
    <location>
        <begin position="210"/>
        <end position="232"/>
    </location>
</feature>
<dbReference type="NCBIfam" id="TIGR03644">
    <property type="entry name" value="marine_trans_1"/>
    <property type="match status" value="1"/>
</dbReference>
<feature type="transmembrane region" description="Helical" evidence="8">
    <location>
        <begin position="135"/>
        <end position="157"/>
    </location>
</feature>
<evidence type="ECO:0000256" key="1">
    <source>
        <dbReference type="ARBA" id="ARBA00004141"/>
    </source>
</evidence>
<dbReference type="GO" id="GO:0097272">
    <property type="term" value="P:ammonium homeostasis"/>
    <property type="evidence" value="ECO:0007669"/>
    <property type="project" value="TreeGrafter"/>
</dbReference>
<feature type="transmembrane region" description="Helical" evidence="8">
    <location>
        <begin position="285"/>
        <end position="303"/>
    </location>
</feature>
<keyword evidence="7" id="KW-0924">Ammonia transport</keyword>
<feature type="transmembrane region" description="Helical" evidence="8">
    <location>
        <begin position="252"/>
        <end position="278"/>
    </location>
</feature>
<feature type="transmembrane region" description="Helical" evidence="8">
    <location>
        <begin position="15"/>
        <end position="39"/>
    </location>
</feature>
<reference evidence="10 11" key="1">
    <citation type="journal article" date="2012" name="J. Bacteriol.">
        <title>Genome Sequence of Extracellular-Protease-Producing Alishewanella jeotgali Isolated from Traditional Korean Fermented Seafood.</title>
        <authorList>
            <person name="Jung J."/>
            <person name="Chun J."/>
            <person name="Park W."/>
        </authorList>
    </citation>
    <scope>NUCLEOTIDE SEQUENCE [LARGE SCALE GENOMIC DNA]</scope>
    <source>
        <strain evidence="10 11">KCTC 22429</strain>
    </source>
</reference>
<dbReference type="eggNOG" id="COG0004">
    <property type="taxonomic scope" value="Bacteria"/>
</dbReference>
<feature type="transmembrane region" description="Helical" evidence="8">
    <location>
        <begin position="110"/>
        <end position="128"/>
    </location>
</feature>
<dbReference type="InterPro" id="IPR018047">
    <property type="entry name" value="Ammonium_transpt_CS"/>
</dbReference>
<evidence type="ECO:0000259" key="9">
    <source>
        <dbReference type="Pfam" id="PF00909"/>
    </source>
</evidence>
<keyword evidence="6 8" id="KW-0472">Membrane</keyword>
<dbReference type="InterPro" id="IPR024041">
    <property type="entry name" value="NH4_transpt_AmtB-like_dom"/>
</dbReference>